<accession>A0A2U3LM21</accession>
<reference evidence="2" key="1">
    <citation type="submission" date="2018-02" db="EMBL/GenBank/DDBJ databases">
        <authorList>
            <person name="Hausmann B."/>
        </authorList>
    </citation>
    <scope>NUCLEOTIDE SEQUENCE [LARGE SCALE GENOMIC DNA]</scope>
    <source>
        <strain evidence="2">Peat soil MAG SbF1</strain>
    </source>
</reference>
<protein>
    <submittedName>
        <fullName evidence="1">Uncharacterized protein</fullName>
    </submittedName>
</protein>
<organism evidence="1 2">
    <name type="scientific">Candidatus Desulfosporosinus infrequens</name>
    <dbReference type="NCBI Taxonomy" id="2043169"/>
    <lineage>
        <taxon>Bacteria</taxon>
        <taxon>Bacillati</taxon>
        <taxon>Bacillota</taxon>
        <taxon>Clostridia</taxon>
        <taxon>Eubacteriales</taxon>
        <taxon>Desulfitobacteriaceae</taxon>
        <taxon>Desulfosporosinus</taxon>
    </lineage>
</organism>
<sequence>MFYAYDSPGGPSTGLCFVQYYYNSSNNSYTLPEPPSTNQFTVTTDVNGNAYLYFTVNATAAFYTDCTYNLSNTVAQESIINATFNGNVTSSSYTFITVY</sequence>
<gene>
    <name evidence="1" type="ORF">SBF1_6200001</name>
</gene>
<name>A0A2U3LM21_9FIRM</name>
<dbReference type="Proteomes" id="UP000238916">
    <property type="component" value="Unassembled WGS sequence"/>
</dbReference>
<proteinExistence type="predicted"/>
<evidence type="ECO:0000313" key="2">
    <source>
        <dbReference type="Proteomes" id="UP000238916"/>
    </source>
</evidence>
<dbReference type="EMBL" id="OMOF01000580">
    <property type="protein sequence ID" value="SPF52928.1"/>
    <property type="molecule type" value="Genomic_DNA"/>
</dbReference>
<dbReference type="AlphaFoldDB" id="A0A2U3LM21"/>
<evidence type="ECO:0000313" key="1">
    <source>
        <dbReference type="EMBL" id="SPF52928.1"/>
    </source>
</evidence>